<dbReference type="InterPro" id="IPR023158">
    <property type="entry name" value="YerB-like_sf"/>
</dbReference>
<name>A0ABP3E5Q5_9PSEU</name>
<feature type="domain" description="DUF3048" evidence="3">
    <location>
        <begin position="222"/>
        <end position="319"/>
    </location>
</feature>
<feature type="compositionally biased region" description="Low complexity" evidence="1">
    <location>
        <begin position="39"/>
        <end position="57"/>
    </location>
</feature>
<accession>A0ABP3E5Q5</accession>
<dbReference type="Proteomes" id="UP001500416">
    <property type="component" value="Unassembled WGS sequence"/>
</dbReference>
<comment type="caution">
    <text evidence="4">The sequence shown here is derived from an EMBL/GenBank/DDBJ whole genome shotgun (WGS) entry which is preliminary data.</text>
</comment>
<evidence type="ECO:0000259" key="3">
    <source>
        <dbReference type="Pfam" id="PF17479"/>
    </source>
</evidence>
<protein>
    <submittedName>
        <fullName evidence="4">DUF3048 domain-containing protein</fullName>
    </submittedName>
</protein>
<dbReference type="SUPFAM" id="SSF159774">
    <property type="entry name" value="YerB-like"/>
    <property type="match status" value="1"/>
</dbReference>
<organism evidence="4 5">
    <name type="scientific">Saccharothrix mutabilis subsp. mutabilis</name>
    <dbReference type="NCBI Taxonomy" id="66855"/>
    <lineage>
        <taxon>Bacteria</taxon>
        <taxon>Bacillati</taxon>
        <taxon>Actinomycetota</taxon>
        <taxon>Actinomycetes</taxon>
        <taxon>Pseudonocardiales</taxon>
        <taxon>Pseudonocardiaceae</taxon>
        <taxon>Saccharothrix</taxon>
    </lineage>
</organism>
<dbReference type="RefSeq" id="WP_343937122.1">
    <property type="nucleotide sequence ID" value="NZ_BAAABU010000018.1"/>
</dbReference>
<keyword evidence="5" id="KW-1185">Reference proteome</keyword>
<feature type="region of interest" description="Disordered" evidence="1">
    <location>
        <begin position="178"/>
        <end position="206"/>
    </location>
</feature>
<proteinExistence type="predicted"/>
<evidence type="ECO:0000256" key="1">
    <source>
        <dbReference type="SAM" id="MobiDB-lite"/>
    </source>
</evidence>
<feature type="compositionally biased region" description="Low complexity" evidence="1">
    <location>
        <begin position="182"/>
        <end position="194"/>
    </location>
</feature>
<reference evidence="5" key="1">
    <citation type="journal article" date="2019" name="Int. J. Syst. Evol. Microbiol.">
        <title>The Global Catalogue of Microorganisms (GCM) 10K type strain sequencing project: providing services to taxonomists for standard genome sequencing and annotation.</title>
        <authorList>
            <consortium name="The Broad Institute Genomics Platform"/>
            <consortium name="The Broad Institute Genome Sequencing Center for Infectious Disease"/>
            <person name="Wu L."/>
            <person name="Ma J."/>
        </authorList>
    </citation>
    <scope>NUCLEOTIDE SEQUENCE [LARGE SCALE GENOMIC DNA]</scope>
    <source>
        <strain evidence="5">JCM 3380</strain>
    </source>
</reference>
<evidence type="ECO:0000313" key="5">
    <source>
        <dbReference type="Proteomes" id="UP001500416"/>
    </source>
</evidence>
<dbReference type="EMBL" id="BAAABU010000018">
    <property type="protein sequence ID" value="GAA0250336.1"/>
    <property type="molecule type" value="Genomic_DNA"/>
</dbReference>
<gene>
    <name evidence="4" type="ORF">GCM10010492_58120</name>
</gene>
<dbReference type="Pfam" id="PF11258">
    <property type="entry name" value="DUF3048"/>
    <property type="match status" value="1"/>
</dbReference>
<dbReference type="Pfam" id="PF17479">
    <property type="entry name" value="DUF3048_C"/>
    <property type="match status" value="1"/>
</dbReference>
<dbReference type="Gene3D" id="3.50.90.10">
    <property type="entry name" value="YerB-like"/>
    <property type="match status" value="1"/>
</dbReference>
<evidence type="ECO:0000259" key="2">
    <source>
        <dbReference type="Pfam" id="PF11258"/>
    </source>
</evidence>
<feature type="region of interest" description="Disordered" evidence="1">
    <location>
        <begin position="32"/>
        <end position="62"/>
    </location>
</feature>
<feature type="domain" description="DUF3048" evidence="2">
    <location>
        <begin position="64"/>
        <end position="183"/>
    </location>
</feature>
<evidence type="ECO:0000313" key="4">
    <source>
        <dbReference type="EMBL" id="GAA0250336.1"/>
    </source>
</evidence>
<sequence>MRAKWQVGAAVGASVLVVAGIVAAVVITRDRGGPGAVGTSSTSSTSPSTTTTSTTTSAPRLPGVLAVKVDNAPAARPQTGAGSADVVFVEPVEGGLTRLVLVFSTPPDVVGPVRSARETDLDLLAQYGSPVLAHSGSAPELVALLAESGVVRASPAEAGDAFFRDPGRPVPHNLYVRPDRLPAPAAGPTRAPTTGPAPPGGRPVTTWSVRYPATGFDLAWAGAWAVSVDGSPMTSTESGPVSAANVVVQRVPVGTGAVAEDTAGSPSPVAITIGSGAAVVLRDGSAFDVTWSRPTPSEPTRFAAADGSEVPLAPGRTWVFLVPE</sequence>
<dbReference type="InterPro" id="IPR021416">
    <property type="entry name" value="DUF3048_N"/>
</dbReference>
<dbReference type="InterPro" id="IPR035328">
    <property type="entry name" value="DUF3048_C"/>
</dbReference>